<sequence length="48" mass="5329">MESFQQILVYITLAVAVGYLVWKFLLPKSLIYGKKKGSKCGQDNCGCS</sequence>
<evidence type="ECO:0000313" key="2">
    <source>
        <dbReference type="EMBL" id="MFD2100424.1"/>
    </source>
</evidence>
<evidence type="ECO:0000313" key="3">
    <source>
        <dbReference type="Proteomes" id="UP001597342"/>
    </source>
</evidence>
<protein>
    <recommendedName>
        <fullName evidence="4">FeoB-associated Cys-rich membrane protein</fullName>
    </recommendedName>
</protein>
<dbReference type="EMBL" id="JBHUHU010000003">
    <property type="protein sequence ID" value="MFD2100424.1"/>
    <property type="molecule type" value="Genomic_DNA"/>
</dbReference>
<name>A0ABW4XZG9_9FLAO</name>
<keyword evidence="3" id="KW-1185">Reference proteome</keyword>
<organism evidence="2 3">
    <name type="scientific">Flagellimonas iocasae</name>
    <dbReference type="NCBI Taxonomy" id="2055905"/>
    <lineage>
        <taxon>Bacteria</taxon>
        <taxon>Pseudomonadati</taxon>
        <taxon>Bacteroidota</taxon>
        <taxon>Flavobacteriia</taxon>
        <taxon>Flavobacteriales</taxon>
        <taxon>Flavobacteriaceae</taxon>
        <taxon>Flagellimonas</taxon>
    </lineage>
</organism>
<evidence type="ECO:0008006" key="4">
    <source>
        <dbReference type="Google" id="ProtNLM"/>
    </source>
</evidence>
<keyword evidence="1" id="KW-0812">Transmembrane</keyword>
<keyword evidence="1" id="KW-1133">Transmembrane helix</keyword>
<accession>A0ABW4XZG9</accession>
<comment type="caution">
    <text evidence="2">The sequence shown here is derived from an EMBL/GenBank/DDBJ whole genome shotgun (WGS) entry which is preliminary data.</text>
</comment>
<proteinExistence type="predicted"/>
<dbReference type="RefSeq" id="WP_379831137.1">
    <property type="nucleotide sequence ID" value="NZ_JBHUHU010000003.1"/>
</dbReference>
<feature type="transmembrane region" description="Helical" evidence="1">
    <location>
        <begin position="6"/>
        <end position="26"/>
    </location>
</feature>
<gene>
    <name evidence="2" type="ORF">ACFSJE_11595</name>
</gene>
<dbReference type="Proteomes" id="UP001597342">
    <property type="component" value="Unassembled WGS sequence"/>
</dbReference>
<keyword evidence="1" id="KW-0472">Membrane</keyword>
<reference evidence="3" key="1">
    <citation type="journal article" date="2019" name="Int. J. Syst. Evol. Microbiol.">
        <title>The Global Catalogue of Microorganisms (GCM) 10K type strain sequencing project: providing services to taxonomists for standard genome sequencing and annotation.</title>
        <authorList>
            <consortium name="The Broad Institute Genomics Platform"/>
            <consortium name="The Broad Institute Genome Sequencing Center for Infectious Disease"/>
            <person name="Wu L."/>
            <person name="Ma J."/>
        </authorList>
    </citation>
    <scope>NUCLEOTIDE SEQUENCE [LARGE SCALE GENOMIC DNA]</scope>
    <source>
        <strain evidence="3">JCM 3389</strain>
    </source>
</reference>
<evidence type="ECO:0000256" key="1">
    <source>
        <dbReference type="SAM" id="Phobius"/>
    </source>
</evidence>